<evidence type="ECO:0000313" key="3">
    <source>
        <dbReference type="Proteomes" id="UP001219934"/>
    </source>
</evidence>
<accession>A0AAD6A6Z0</accession>
<evidence type="ECO:0000256" key="1">
    <source>
        <dbReference type="SAM" id="MobiDB-lite"/>
    </source>
</evidence>
<reference evidence="2" key="1">
    <citation type="submission" date="2022-11" db="EMBL/GenBank/DDBJ databases">
        <title>Chromosome-level genome of Pogonophryne albipinna.</title>
        <authorList>
            <person name="Jo E."/>
        </authorList>
    </citation>
    <scope>NUCLEOTIDE SEQUENCE</scope>
    <source>
        <strain evidence="2">SGF0006</strain>
        <tissue evidence="2">Muscle</tissue>
    </source>
</reference>
<organism evidence="2 3">
    <name type="scientific">Pogonophryne albipinna</name>
    <dbReference type="NCBI Taxonomy" id="1090488"/>
    <lineage>
        <taxon>Eukaryota</taxon>
        <taxon>Metazoa</taxon>
        <taxon>Chordata</taxon>
        <taxon>Craniata</taxon>
        <taxon>Vertebrata</taxon>
        <taxon>Euteleostomi</taxon>
        <taxon>Actinopterygii</taxon>
        <taxon>Neopterygii</taxon>
        <taxon>Teleostei</taxon>
        <taxon>Neoteleostei</taxon>
        <taxon>Acanthomorphata</taxon>
        <taxon>Eupercaria</taxon>
        <taxon>Perciformes</taxon>
        <taxon>Notothenioidei</taxon>
        <taxon>Pogonophryne</taxon>
    </lineage>
</organism>
<dbReference type="Proteomes" id="UP001219934">
    <property type="component" value="Unassembled WGS sequence"/>
</dbReference>
<comment type="caution">
    <text evidence="2">The sequence shown here is derived from an EMBL/GenBank/DDBJ whole genome shotgun (WGS) entry which is preliminary data.</text>
</comment>
<gene>
    <name evidence="2" type="ORF">JOQ06_022326</name>
</gene>
<feature type="region of interest" description="Disordered" evidence="1">
    <location>
        <begin position="1"/>
        <end position="27"/>
    </location>
</feature>
<proteinExistence type="predicted"/>
<dbReference type="EMBL" id="JAPTMU010000300">
    <property type="protein sequence ID" value="KAJ4919372.1"/>
    <property type="molecule type" value="Genomic_DNA"/>
</dbReference>
<sequence length="69" mass="8022">MTSSYCSFRLSPSRRRHRAEQSEKGYKSVEEVPTWEQKCRLNNIYLLGSAKGRVGHTQVLKQKLLNPRS</sequence>
<name>A0AAD6A6Z0_9TELE</name>
<protein>
    <submittedName>
        <fullName evidence="2">Uncharacterized protein</fullName>
    </submittedName>
</protein>
<evidence type="ECO:0000313" key="2">
    <source>
        <dbReference type="EMBL" id="KAJ4919372.1"/>
    </source>
</evidence>
<keyword evidence="3" id="KW-1185">Reference proteome</keyword>
<dbReference type="AlphaFoldDB" id="A0AAD6A6Z0"/>